<evidence type="ECO:0000313" key="8">
    <source>
        <dbReference type="EMBL" id="MEX6500997.1"/>
    </source>
</evidence>
<feature type="transmembrane region" description="Helical" evidence="6">
    <location>
        <begin position="695"/>
        <end position="716"/>
    </location>
</feature>
<feature type="domain" description="Major facilitator superfamily (MFS) profile" evidence="7">
    <location>
        <begin position="540"/>
        <end position="933"/>
    </location>
</feature>
<evidence type="ECO:0000256" key="4">
    <source>
        <dbReference type="ARBA" id="ARBA00022989"/>
    </source>
</evidence>
<dbReference type="RefSeq" id="WP_369285930.1">
    <property type="nucleotide sequence ID" value="NZ_JBFTEG010000002.1"/>
</dbReference>
<feature type="transmembrane region" description="Helical" evidence="6">
    <location>
        <begin position="667"/>
        <end position="689"/>
    </location>
</feature>
<protein>
    <submittedName>
        <fullName evidence="8">MFS transporter</fullName>
    </submittedName>
</protein>
<dbReference type="InterPro" id="IPR020846">
    <property type="entry name" value="MFS_dom"/>
</dbReference>
<feature type="transmembrane region" description="Helical" evidence="6">
    <location>
        <begin position="878"/>
        <end position="901"/>
    </location>
</feature>
<accession>A0ABV3YNX0</accession>
<keyword evidence="3 6" id="KW-0812">Transmembrane</keyword>
<evidence type="ECO:0000256" key="3">
    <source>
        <dbReference type="ARBA" id="ARBA00022692"/>
    </source>
</evidence>
<feature type="transmembrane region" description="Helical" evidence="6">
    <location>
        <begin position="811"/>
        <end position="831"/>
    </location>
</feature>
<keyword evidence="4 6" id="KW-1133">Transmembrane helix</keyword>
<reference evidence="8 9" key="1">
    <citation type="submission" date="2024-07" db="EMBL/GenBank/DDBJ databases">
        <authorList>
            <person name="Li M."/>
        </authorList>
    </citation>
    <scope>NUCLEOTIDE SEQUENCE [LARGE SCALE GENOMIC DNA]</scope>
    <source>
        <strain evidence="8 9">25A3E</strain>
    </source>
</reference>
<dbReference type="InterPro" id="IPR036259">
    <property type="entry name" value="MFS_trans_sf"/>
</dbReference>
<feature type="transmembrane region" description="Helical" evidence="6">
    <location>
        <begin position="608"/>
        <end position="626"/>
    </location>
</feature>
<dbReference type="SUPFAM" id="SSF103473">
    <property type="entry name" value="MFS general substrate transporter"/>
    <property type="match status" value="1"/>
</dbReference>
<organism evidence="8 9">
    <name type="scientific">Pseudomonas zhanjiangensis</name>
    <dbReference type="NCBI Taxonomy" id="3239015"/>
    <lineage>
        <taxon>Bacteria</taxon>
        <taxon>Pseudomonadati</taxon>
        <taxon>Pseudomonadota</taxon>
        <taxon>Gammaproteobacteria</taxon>
        <taxon>Pseudomonadales</taxon>
        <taxon>Pseudomonadaceae</taxon>
        <taxon>Pseudomonas</taxon>
    </lineage>
</organism>
<dbReference type="EMBL" id="JBFTEG010000002">
    <property type="protein sequence ID" value="MEX6500997.1"/>
    <property type="molecule type" value="Genomic_DNA"/>
</dbReference>
<feature type="transmembrane region" description="Helical" evidence="6">
    <location>
        <begin position="424"/>
        <end position="447"/>
    </location>
</feature>
<dbReference type="Proteomes" id="UP001560296">
    <property type="component" value="Unassembled WGS sequence"/>
</dbReference>
<evidence type="ECO:0000313" key="9">
    <source>
        <dbReference type="Proteomes" id="UP001560296"/>
    </source>
</evidence>
<feature type="transmembrane region" description="Helical" evidence="6">
    <location>
        <begin position="576"/>
        <end position="596"/>
    </location>
</feature>
<evidence type="ECO:0000259" key="7">
    <source>
        <dbReference type="PROSITE" id="PS50850"/>
    </source>
</evidence>
<dbReference type="InterPro" id="IPR011701">
    <property type="entry name" value="MFS"/>
</dbReference>
<sequence length="942" mass="98795">MSLIGRIWMALAGVIATTMSVLAVLAILQHDALLSQLIRQRLAVTVEATARPFRSVVELGLPVSMMRNKRALLERALESDPAIRGVVLFSPAGIIVERTGIYAPARVPRDVLEVQAREASERWGIETAGELISGASIRNDAGEPIAGIFAVYPKAELATRSRAVARSIGWAALVITLLFAGLAYLAVRMRVGGVTAALGRIEQALGQLEGTPAAPSTEPPAAATGRTGRASIALAIESLSERLDAASARYRRVLLALGMAEPRGLAPLSGPRETLLVGLPERTATRRVARSLTPIVLALSLGSAVLLGAVAYLSINDSFRPELERRTQLIGAIASADIQRSVEAGVPLTALAGAAEYLEHLRADFPEISYFAVLGDRPVLEVGDRPDPQRSPSAVFPIAVAGKTIGAVVTGNDADYAARQFLDLVIDLVVVLLVIVLFCFELIVVMMSQSISGPLDRLLHLTELQAAGDFSKRLVVHGRGLIDRLGQRLSERAEQLNAAVAQRYRAGDAPPGCQGPVSKTGTSIAGQPPALLRFCSLTDVRLPLFLFAMADELPLSFFSLFARAQENPFPWLGEGLAIGLPLATYLGAALLGAPIARPLGKRLGYRQLFVCAALSTFAAKIGLYFAQGIGEVVLYSGINGLAFVLASLACQDYVLDMLPKADRSRSISLFRATLFSGVFAATALGGILADRLGQRPVFAICALLSIIAAVLLWRMVPPTRRAHRAAAATDDTPEPISFNVLAPMRSAAFAAVALGSVIPLAIIDHVFISYLLTLRMDAAGASISEIARVMMYFFLAMIVGGYAQHRLPSGLAAPGLLLVFCSVVAGTALLASSLLPAIWLTTLAAVACGAALGLAGGPQTALVMDAAEGPLRDLGTSAVLGTIRVIERGGAIAGLVLVGWLADALGYAGAVGLIGILVLAGAGLFILLRLLASHGAMSGRSA</sequence>
<keyword evidence="9" id="KW-1185">Reference proteome</keyword>
<feature type="transmembrane region" description="Helical" evidence="6">
    <location>
        <begin position="542"/>
        <end position="564"/>
    </location>
</feature>
<dbReference type="Gene3D" id="6.10.340.10">
    <property type="match status" value="1"/>
</dbReference>
<keyword evidence="2" id="KW-1003">Cell membrane</keyword>
<dbReference type="InterPro" id="IPR050189">
    <property type="entry name" value="MFS_Efflux_Transporters"/>
</dbReference>
<feature type="transmembrane region" description="Helical" evidence="6">
    <location>
        <begin position="778"/>
        <end position="799"/>
    </location>
</feature>
<evidence type="ECO:0000256" key="6">
    <source>
        <dbReference type="SAM" id="Phobius"/>
    </source>
</evidence>
<proteinExistence type="predicted"/>
<keyword evidence="5 6" id="KW-0472">Membrane</keyword>
<dbReference type="Gene3D" id="1.20.1250.20">
    <property type="entry name" value="MFS general substrate transporter like domains"/>
    <property type="match status" value="1"/>
</dbReference>
<feature type="transmembrane region" description="Helical" evidence="6">
    <location>
        <begin position="747"/>
        <end position="772"/>
    </location>
</feature>
<dbReference type="Pfam" id="PF07690">
    <property type="entry name" value="MFS_1"/>
    <property type="match status" value="1"/>
</dbReference>
<dbReference type="PANTHER" id="PTHR43124:SF3">
    <property type="entry name" value="CHLORAMPHENICOL EFFLUX PUMP RV0191"/>
    <property type="match status" value="1"/>
</dbReference>
<feature type="transmembrane region" description="Helical" evidence="6">
    <location>
        <begin position="292"/>
        <end position="315"/>
    </location>
</feature>
<comment type="subcellular location">
    <subcellularLocation>
        <location evidence="1">Cell membrane</location>
        <topology evidence="1">Multi-pass membrane protein</topology>
    </subcellularLocation>
</comment>
<feature type="transmembrane region" description="Helical" evidence="6">
    <location>
        <begin position="632"/>
        <end position="655"/>
    </location>
</feature>
<feature type="transmembrane region" description="Helical" evidence="6">
    <location>
        <begin position="168"/>
        <end position="187"/>
    </location>
</feature>
<evidence type="ECO:0000256" key="5">
    <source>
        <dbReference type="ARBA" id="ARBA00023136"/>
    </source>
</evidence>
<feature type="transmembrane region" description="Helical" evidence="6">
    <location>
        <begin position="907"/>
        <end position="932"/>
    </location>
</feature>
<dbReference type="PANTHER" id="PTHR43124">
    <property type="entry name" value="PURINE EFFLUX PUMP PBUE"/>
    <property type="match status" value="1"/>
</dbReference>
<evidence type="ECO:0000256" key="1">
    <source>
        <dbReference type="ARBA" id="ARBA00004651"/>
    </source>
</evidence>
<gene>
    <name evidence="8" type="ORF">AB5S05_02905</name>
</gene>
<evidence type="ECO:0000256" key="2">
    <source>
        <dbReference type="ARBA" id="ARBA00022475"/>
    </source>
</evidence>
<comment type="caution">
    <text evidence="8">The sequence shown here is derived from an EMBL/GenBank/DDBJ whole genome shotgun (WGS) entry which is preliminary data.</text>
</comment>
<feature type="transmembrane region" description="Helical" evidence="6">
    <location>
        <begin position="7"/>
        <end position="28"/>
    </location>
</feature>
<name>A0ABV3YNX0_9PSED</name>
<dbReference type="PROSITE" id="PS50850">
    <property type="entry name" value="MFS"/>
    <property type="match status" value="1"/>
</dbReference>
<feature type="transmembrane region" description="Helical" evidence="6">
    <location>
        <begin position="837"/>
        <end position="857"/>
    </location>
</feature>